<organism evidence="4 5">
    <name type="scientific">Seiridium unicorne</name>
    <dbReference type="NCBI Taxonomy" id="138068"/>
    <lineage>
        <taxon>Eukaryota</taxon>
        <taxon>Fungi</taxon>
        <taxon>Dikarya</taxon>
        <taxon>Ascomycota</taxon>
        <taxon>Pezizomycotina</taxon>
        <taxon>Sordariomycetes</taxon>
        <taxon>Xylariomycetidae</taxon>
        <taxon>Amphisphaeriales</taxon>
        <taxon>Sporocadaceae</taxon>
        <taxon>Seiridium</taxon>
    </lineage>
</organism>
<dbReference type="Gene3D" id="2.60.40.10">
    <property type="entry name" value="Immunoglobulins"/>
    <property type="match status" value="1"/>
</dbReference>
<dbReference type="PROSITE" id="PS50853">
    <property type="entry name" value="FN3"/>
    <property type="match status" value="1"/>
</dbReference>
<dbReference type="InterPro" id="IPR051532">
    <property type="entry name" value="Ester_Hydrolysis_Enzymes"/>
</dbReference>
<feature type="chain" id="PRO_5045758486" evidence="2">
    <location>
        <begin position="26"/>
        <end position="444"/>
    </location>
</feature>
<dbReference type="InterPro" id="IPR036116">
    <property type="entry name" value="FN3_sf"/>
</dbReference>
<keyword evidence="2" id="KW-0732">Signal</keyword>
<evidence type="ECO:0000313" key="4">
    <source>
        <dbReference type="EMBL" id="KAK9417093.1"/>
    </source>
</evidence>
<reference evidence="4 5" key="1">
    <citation type="journal article" date="2024" name="J. Plant Pathol.">
        <title>Sequence and assembly of the genome of Seiridium unicorne, isolate CBS 538.82, causal agent of cypress canker disease.</title>
        <authorList>
            <person name="Scali E."/>
            <person name="Rocca G.D."/>
            <person name="Danti R."/>
            <person name="Garbelotto M."/>
            <person name="Barberini S."/>
            <person name="Baroncelli R."/>
            <person name="Emiliani G."/>
        </authorList>
    </citation>
    <scope>NUCLEOTIDE SEQUENCE [LARGE SCALE GENOMIC DNA]</scope>
    <source>
        <strain evidence="4 5">BM-138-508</strain>
    </source>
</reference>
<proteinExistence type="predicted"/>
<evidence type="ECO:0000256" key="2">
    <source>
        <dbReference type="SAM" id="SignalP"/>
    </source>
</evidence>
<name>A0ABR2UR17_9PEZI</name>
<dbReference type="Gene3D" id="3.40.50.1110">
    <property type="entry name" value="SGNH hydrolase"/>
    <property type="match status" value="1"/>
</dbReference>
<sequence>MRSLSIGEAIVLVIGFLMTLAPVNAKRVTFMVVGDSISHGFEGDYTWRYRLWEWIRDQRIKATFVGPYSGTYPQMEGTGPVCQNETQSSNRSHGSSEYPFEDAGYAEAITEDWPMAHFSLIGWQAAQVSLKDVAGLFQPDYILLELGVNDLVHKRHPIETLAELRRLVEEGRAAKPDIRIAIATIPSIRVLAGLPWLLPEWTEDLTERLETAVAKWNTSESPVALVPLRENYDCRPDVCNAAWDGIHPTELGQYQIASAFSQTLHETFGFGRRPLRVPREKKIPERPMSVPSNFEVETVPWGIKLTWDKVPGTYKYEVGRRRANTTEWRTKYSGNGYEWSSNRYDAVDVKEGEEWEFRVRVNNGKAFEVERVSEWTPVESAIAHPTTDACGGELEEESLGETNVVAGTRSMLLPSIALFISVATVYEMLRRILAHRPQKIYHAI</sequence>
<protein>
    <submittedName>
        <fullName evidence="4">SGNH hydrolase-type esterase domain-containing protein</fullName>
    </submittedName>
</protein>
<comment type="caution">
    <text evidence="4">The sequence shown here is derived from an EMBL/GenBank/DDBJ whole genome shotgun (WGS) entry which is preliminary data.</text>
</comment>
<dbReference type="InterPro" id="IPR036514">
    <property type="entry name" value="SGNH_hydro_sf"/>
</dbReference>
<feature type="signal peptide" evidence="2">
    <location>
        <begin position="1"/>
        <end position="25"/>
    </location>
</feature>
<dbReference type="PANTHER" id="PTHR30383">
    <property type="entry name" value="THIOESTERASE 1/PROTEASE 1/LYSOPHOSPHOLIPASE L1"/>
    <property type="match status" value="1"/>
</dbReference>
<dbReference type="InterPro" id="IPR013783">
    <property type="entry name" value="Ig-like_fold"/>
</dbReference>
<keyword evidence="5" id="KW-1185">Reference proteome</keyword>
<feature type="compositionally biased region" description="Polar residues" evidence="1">
    <location>
        <begin position="81"/>
        <end position="95"/>
    </location>
</feature>
<dbReference type="SUPFAM" id="SSF49265">
    <property type="entry name" value="Fibronectin type III"/>
    <property type="match status" value="1"/>
</dbReference>
<dbReference type="Pfam" id="PF13472">
    <property type="entry name" value="Lipase_GDSL_2"/>
    <property type="match status" value="1"/>
</dbReference>
<dbReference type="InterPro" id="IPR013830">
    <property type="entry name" value="SGNH_hydro"/>
</dbReference>
<evidence type="ECO:0000256" key="1">
    <source>
        <dbReference type="SAM" id="MobiDB-lite"/>
    </source>
</evidence>
<gene>
    <name evidence="4" type="ORF">SUNI508_09111</name>
</gene>
<keyword evidence="4" id="KW-0378">Hydrolase</keyword>
<accession>A0ABR2UR17</accession>
<evidence type="ECO:0000313" key="5">
    <source>
        <dbReference type="Proteomes" id="UP001408356"/>
    </source>
</evidence>
<dbReference type="InterPro" id="IPR003961">
    <property type="entry name" value="FN3_dom"/>
</dbReference>
<dbReference type="GO" id="GO:0016787">
    <property type="term" value="F:hydrolase activity"/>
    <property type="evidence" value="ECO:0007669"/>
    <property type="project" value="UniProtKB-KW"/>
</dbReference>
<evidence type="ECO:0000259" key="3">
    <source>
        <dbReference type="PROSITE" id="PS50853"/>
    </source>
</evidence>
<dbReference type="EMBL" id="JARVKF010000401">
    <property type="protein sequence ID" value="KAK9417093.1"/>
    <property type="molecule type" value="Genomic_DNA"/>
</dbReference>
<dbReference type="PANTHER" id="PTHR30383:SF2">
    <property type="entry name" value="CELLULOSE-BINDING PROTEIN"/>
    <property type="match status" value="1"/>
</dbReference>
<feature type="domain" description="Fibronectin type-III" evidence="3">
    <location>
        <begin position="290"/>
        <end position="386"/>
    </location>
</feature>
<dbReference type="SUPFAM" id="SSF52266">
    <property type="entry name" value="SGNH hydrolase"/>
    <property type="match status" value="1"/>
</dbReference>
<dbReference type="Proteomes" id="UP001408356">
    <property type="component" value="Unassembled WGS sequence"/>
</dbReference>
<feature type="region of interest" description="Disordered" evidence="1">
    <location>
        <begin position="78"/>
        <end position="98"/>
    </location>
</feature>